<dbReference type="GO" id="GO:0009279">
    <property type="term" value="C:cell outer membrane"/>
    <property type="evidence" value="ECO:0007669"/>
    <property type="project" value="UniProtKB-SubCell"/>
</dbReference>
<evidence type="ECO:0000256" key="13">
    <source>
        <dbReference type="ARBA" id="ARBA00023237"/>
    </source>
</evidence>
<evidence type="ECO:0000256" key="4">
    <source>
        <dbReference type="ARBA" id="ARBA00022452"/>
    </source>
</evidence>
<dbReference type="GO" id="GO:0015288">
    <property type="term" value="F:porin activity"/>
    <property type="evidence" value="ECO:0007669"/>
    <property type="project" value="UniProtKB-KW"/>
</dbReference>
<evidence type="ECO:0000256" key="3">
    <source>
        <dbReference type="ARBA" id="ARBA00022448"/>
    </source>
</evidence>
<organism evidence="19 20">
    <name type="scientific">Ramlibacter lithotrophicus</name>
    <dbReference type="NCBI Taxonomy" id="2606681"/>
    <lineage>
        <taxon>Bacteria</taxon>
        <taxon>Pseudomonadati</taxon>
        <taxon>Pseudomonadota</taxon>
        <taxon>Betaproteobacteria</taxon>
        <taxon>Burkholderiales</taxon>
        <taxon>Comamonadaceae</taxon>
        <taxon>Ramlibacter</taxon>
    </lineage>
</organism>
<dbReference type="RefSeq" id="WP_168108161.1">
    <property type="nucleotide sequence ID" value="NZ_VTOX01000005.1"/>
</dbReference>
<evidence type="ECO:0000256" key="12">
    <source>
        <dbReference type="ARBA" id="ARBA00023139"/>
    </source>
</evidence>
<keyword evidence="4" id="KW-1134">Transmembrane beta strand</keyword>
<evidence type="ECO:0000256" key="7">
    <source>
        <dbReference type="ARBA" id="ARBA00022729"/>
    </source>
</evidence>
<evidence type="ECO:0000259" key="18">
    <source>
        <dbReference type="Pfam" id="PF22461"/>
    </source>
</evidence>
<feature type="signal peptide" evidence="15">
    <location>
        <begin position="1"/>
        <end position="22"/>
    </location>
</feature>
<dbReference type="InterPro" id="IPR017478">
    <property type="entry name" value="Polysacc_export_EpsE"/>
</dbReference>
<gene>
    <name evidence="19" type="primary">epsE</name>
    <name evidence="19" type="ORF">RAMLITH_14445</name>
</gene>
<evidence type="ECO:0000256" key="2">
    <source>
        <dbReference type="ARBA" id="ARBA00009450"/>
    </source>
</evidence>
<keyword evidence="11" id="KW-0472">Membrane</keyword>
<keyword evidence="6" id="KW-0812">Transmembrane</keyword>
<name>A0A7X6DH17_9BURK</name>
<dbReference type="Pfam" id="PF02563">
    <property type="entry name" value="Poly_export"/>
    <property type="match status" value="1"/>
</dbReference>
<keyword evidence="14" id="KW-0449">Lipoprotein</keyword>
<dbReference type="PANTHER" id="PTHR33619">
    <property type="entry name" value="POLYSACCHARIDE EXPORT PROTEIN GFCE-RELATED"/>
    <property type="match status" value="1"/>
</dbReference>
<dbReference type="InterPro" id="IPR019554">
    <property type="entry name" value="Soluble_ligand-bd"/>
</dbReference>
<evidence type="ECO:0000256" key="9">
    <source>
        <dbReference type="ARBA" id="ARBA00023065"/>
    </source>
</evidence>
<dbReference type="GO" id="GO:0046930">
    <property type="term" value="C:pore complex"/>
    <property type="evidence" value="ECO:0007669"/>
    <property type="project" value="UniProtKB-KW"/>
</dbReference>
<dbReference type="GO" id="GO:0015159">
    <property type="term" value="F:polysaccharide transmembrane transporter activity"/>
    <property type="evidence" value="ECO:0007669"/>
    <property type="project" value="InterPro"/>
</dbReference>
<dbReference type="Pfam" id="PF22461">
    <property type="entry name" value="SLBB_2"/>
    <property type="match status" value="1"/>
</dbReference>
<keyword evidence="5" id="KW-0762">Sugar transport</keyword>
<evidence type="ECO:0000256" key="14">
    <source>
        <dbReference type="ARBA" id="ARBA00023288"/>
    </source>
</evidence>
<evidence type="ECO:0000256" key="1">
    <source>
        <dbReference type="ARBA" id="ARBA00004571"/>
    </source>
</evidence>
<accession>A0A7X6DH17</accession>
<evidence type="ECO:0000259" key="16">
    <source>
        <dbReference type="Pfam" id="PF02563"/>
    </source>
</evidence>
<evidence type="ECO:0000259" key="17">
    <source>
        <dbReference type="Pfam" id="PF10531"/>
    </source>
</evidence>
<dbReference type="Gene3D" id="3.10.560.10">
    <property type="entry name" value="Outer membrane lipoprotein wza domain like"/>
    <property type="match status" value="2"/>
</dbReference>
<feature type="domain" description="Soluble ligand binding" evidence="17">
    <location>
        <begin position="197"/>
        <end position="248"/>
    </location>
</feature>
<feature type="domain" description="SLBB" evidence="18">
    <location>
        <begin position="111"/>
        <end position="191"/>
    </location>
</feature>
<keyword evidence="10" id="KW-0626">Porin</keyword>
<evidence type="ECO:0000256" key="6">
    <source>
        <dbReference type="ARBA" id="ARBA00022692"/>
    </source>
</evidence>
<keyword evidence="9" id="KW-0406">Ion transport</keyword>
<evidence type="ECO:0000256" key="5">
    <source>
        <dbReference type="ARBA" id="ARBA00022597"/>
    </source>
</evidence>
<reference evidence="19 20" key="1">
    <citation type="journal article" date="2020" name="Nature">
        <title>Bacterial chemolithoautotrophy via manganese oxidation.</title>
        <authorList>
            <person name="Yu H."/>
            <person name="Leadbetter J.R."/>
        </authorList>
    </citation>
    <scope>NUCLEOTIDE SEQUENCE [LARGE SCALE GENOMIC DNA]</scope>
    <source>
        <strain evidence="19 20">RBP-1</strain>
    </source>
</reference>
<dbReference type="InterPro" id="IPR003715">
    <property type="entry name" value="Poly_export_N"/>
</dbReference>
<dbReference type="PANTHER" id="PTHR33619:SF3">
    <property type="entry name" value="POLYSACCHARIDE EXPORT PROTEIN GFCE-RELATED"/>
    <property type="match status" value="1"/>
</dbReference>
<keyword evidence="7 15" id="KW-0732">Signal</keyword>
<keyword evidence="8" id="KW-0625">Polysaccharide transport</keyword>
<evidence type="ECO:0000313" key="20">
    <source>
        <dbReference type="Proteomes" id="UP000521868"/>
    </source>
</evidence>
<keyword evidence="12" id="KW-0564">Palmitate</keyword>
<dbReference type="NCBIfam" id="TIGR03028">
    <property type="entry name" value="EpsE"/>
    <property type="match status" value="1"/>
</dbReference>
<feature type="chain" id="PRO_5030813344" evidence="15">
    <location>
        <begin position="23"/>
        <end position="270"/>
    </location>
</feature>
<feature type="domain" description="Polysaccharide export protein N-terminal" evidence="16">
    <location>
        <begin position="28"/>
        <end position="104"/>
    </location>
</feature>
<evidence type="ECO:0000256" key="11">
    <source>
        <dbReference type="ARBA" id="ARBA00023136"/>
    </source>
</evidence>
<proteinExistence type="inferred from homology"/>
<dbReference type="Proteomes" id="UP000521868">
    <property type="component" value="Unassembled WGS sequence"/>
</dbReference>
<comment type="similarity">
    <text evidence="2">Belongs to the BexD/CtrA/VexA family.</text>
</comment>
<dbReference type="Pfam" id="PF10531">
    <property type="entry name" value="SLBB"/>
    <property type="match status" value="1"/>
</dbReference>
<keyword evidence="3" id="KW-0813">Transport</keyword>
<keyword evidence="20" id="KW-1185">Reference proteome</keyword>
<keyword evidence="13" id="KW-0998">Cell outer membrane</keyword>
<dbReference type="AlphaFoldDB" id="A0A7X6DH17"/>
<evidence type="ECO:0000256" key="10">
    <source>
        <dbReference type="ARBA" id="ARBA00023114"/>
    </source>
</evidence>
<comment type="subcellular location">
    <subcellularLocation>
        <location evidence="1">Cell outer membrane</location>
        <topology evidence="1">Multi-pass membrane protein</topology>
    </subcellularLocation>
</comment>
<dbReference type="GO" id="GO:0006811">
    <property type="term" value="P:monoatomic ion transport"/>
    <property type="evidence" value="ECO:0007669"/>
    <property type="project" value="UniProtKB-KW"/>
</dbReference>
<dbReference type="InterPro" id="IPR049712">
    <property type="entry name" value="Poly_export"/>
</dbReference>
<evidence type="ECO:0000313" key="19">
    <source>
        <dbReference type="EMBL" id="NKE67025.1"/>
    </source>
</evidence>
<dbReference type="Gene3D" id="3.30.1950.10">
    <property type="entry name" value="wza like domain"/>
    <property type="match status" value="1"/>
</dbReference>
<dbReference type="EMBL" id="VTOX01000005">
    <property type="protein sequence ID" value="NKE67025.1"/>
    <property type="molecule type" value="Genomic_DNA"/>
</dbReference>
<evidence type="ECO:0000256" key="15">
    <source>
        <dbReference type="SAM" id="SignalP"/>
    </source>
</evidence>
<dbReference type="InterPro" id="IPR054765">
    <property type="entry name" value="SLBB_dom"/>
</dbReference>
<protein>
    <submittedName>
        <fullName evidence="19">Polysaccharide export protein EpsE</fullName>
    </submittedName>
</protein>
<comment type="caution">
    <text evidence="19">The sequence shown here is derived from an EMBL/GenBank/DDBJ whole genome shotgun (WGS) entry which is preliminary data.</text>
</comment>
<sequence>MPHLFRSAIALVFAVCATLASAQDSAAAAAPEYKLSPGDAIKVQVYQNPDLTLEARVSESGSISYPLVGSVPIGGMSISQAEKKIADALQKKQILKQPQVNIVLLQVRGNQVTVLGQVQRPGRFPLETTTVRVSDMLAAAGGVTPTGDDVLVISGNRDGKPFRKSIDIPNLFKGDRSADDILLQPGDTLYVNKAPTFYIYGEAQRPGTYRIERGMTVLQALAQGGGPTNRGSERVRLNRTRPDGTVVQLEPRLTDPVLPGDVLFVKESLF</sequence>
<evidence type="ECO:0000256" key="8">
    <source>
        <dbReference type="ARBA" id="ARBA00023047"/>
    </source>
</evidence>